<proteinExistence type="predicted"/>
<dbReference type="InterPro" id="IPR049519">
    <property type="entry name" value="SmaI"/>
</dbReference>
<dbReference type="RefSeq" id="WP_397714585.1">
    <property type="nucleotide sequence ID" value="NZ_JBIRGN010000004.1"/>
</dbReference>
<sequence length="288" mass="31950">MNSVALDHLMADVAQLDDPQVHVVRRVVAQVRGSADAGDAYSLLGTCDEAQLRQIRNIVDSMLRPIDEFIDPQSNLVSHAFSAEFKARLQAHHGTHTTPLDRLAFENALAASCRVEGMDVELAPSKTTRFWDLRVNGDQISAKSTSAKGIKLHELHTSKLSEAAWIQDCRSARMRYDGTMKLFEEFLGAVQRWIVLRAFKLRSAPGTLVYELVEIPMALVSAVRGLGVQDFSSDAPRIDVRDERGMTLQLVLDRSDSKVTIQKIPKDRCIVHGTWKLTGEYSGPLIAG</sequence>
<dbReference type="EMBL" id="JBIRGQ010000004">
    <property type="protein sequence ID" value="MFH8548147.1"/>
    <property type="molecule type" value="Genomic_DNA"/>
</dbReference>
<dbReference type="Proteomes" id="UP001610818">
    <property type="component" value="Unassembled WGS sequence"/>
</dbReference>
<accession>A0ABW7QTN7</accession>
<evidence type="ECO:0000313" key="1">
    <source>
        <dbReference type="EMBL" id="MFH8548147.1"/>
    </source>
</evidence>
<name>A0ABW7QTN7_9ACTN</name>
<dbReference type="Pfam" id="PF17411">
    <property type="entry name" value="SmaI"/>
    <property type="match status" value="1"/>
</dbReference>
<comment type="caution">
    <text evidence="1">The sequence shown here is derived from an EMBL/GenBank/DDBJ whole genome shotgun (WGS) entry which is preliminary data.</text>
</comment>
<gene>
    <name evidence="1" type="ORF">ACH4F9_24345</name>
</gene>
<protein>
    <submittedName>
        <fullName evidence="1">Uncharacterized protein</fullName>
    </submittedName>
</protein>
<keyword evidence="2" id="KW-1185">Reference proteome</keyword>
<organism evidence="1 2">
    <name type="scientific">Streptomyces longisporoflavus</name>
    <dbReference type="NCBI Taxonomy" id="28044"/>
    <lineage>
        <taxon>Bacteria</taxon>
        <taxon>Bacillati</taxon>
        <taxon>Actinomycetota</taxon>
        <taxon>Actinomycetes</taxon>
        <taxon>Kitasatosporales</taxon>
        <taxon>Streptomycetaceae</taxon>
        <taxon>Streptomyces</taxon>
    </lineage>
</organism>
<evidence type="ECO:0000313" key="2">
    <source>
        <dbReference type="Proteomes" id="UP001610818"/>
    </source>
</evidence>
<reference evidence="1 2" key="1">
    <citation type="submission" date="2024-10" db="EMBL/GenBank/DDBJ databases">
        <title>The Natural Products Discovery Center: Release of the First 8490 Sequenced Strains for Exploring Actinobacteria Biosynthetic Diversity.</title>
        <authorList>
            <person name="Kalkreuter E."/>
            <person name="Kautsar S.A."/>
            <person name="Yang D."/>
            <person name="Bader C.D."/>
            <person name="Teijaro C.N."/>
            <person name="Fluegel L."/>
            <person name="Davis C.M."/>
            <person name="Simpson J.R."/>
            <person name="Lauterbach L."/>
            <person name="Steele A.D."/>
            <person name="Gui C."/>
            <person name="Meng S."/>
            <person name="Li G."/>
            <person name="Viehrig K."/>
            <person name="Ye F."/>
            <person name="Su P."/>
            <person name="Kiefer A.F."/>
            <person name="Nichols A."/>
            <person name="Cepeda A.J."/>
            <person name="Yan W."/>
            <person name="Fan B."/>
            <person name="Jiang Y."/>
            <person name="Adhikari A."/>
            <person name="Zheng C.-J."/>
            <person name="Schuster L."/>
            <person name="Cowan T.M."/>
            <person name="Smanski M.J."/>
            <person name="Chevrette M.G."/>
            <person name="De Carvalho L.P.S."/>
            <person name="Shen B."/>
        </authorList>
    </citation>
    <scope>NUCLEOTIDE SEQUENCE [LARGE SCALE GENOMIC DNA]</scope>
    <source>
        <strain evidence="1 2">NPDC017990</strain>
    </source>
</reference>